<sequence length="263" mass="29235">MKIDFGATASDYAKYRAGFPSSLFNKLSEYGIGLPGQNVVDIGTGTGTLARNFAMRGCHVIGIDPSTSLLEQAKQLDLANNVKVNYRQASAENTGLEDSSADVVTAGQCWHWFDRPRAIQEVIRILKANGYIAIAHFDWVPLKGNVVEATEHLIQAYNSDWNMGGGNGLYPLWLRDLGEGGFRDIRTFSYDVFVPYSHEDWRGRIRASAGVGASLEKDKVEEFDRELAGLLQSQFPTYMLQVQHRVFAAIAKSPKFKDVLNHD</sequence>
<organism evidence="6">
    <name type="scientific">Tolypothrix bouteillei VB521301</name>
    <dbReference type="NCBI Taxonomy" id="1479485"/>
    <lineage>
        <taxon>Bacteria</taxon>
        <taxon>Bacillati</taxon>
        <taxon>Cyanobacteriota</taxon>
        <taxon>Cyanophyceae</taxon>
        <taxon>Nostocales</taxon>
        <taxon>Tolypothrichaceae</taxon>
        <taxon>Tolypothrix</taxon>
    </lineage>
</organism>
<dbReference type="OrthoDB" id="9797252at2"/>
<dbReference type="PANTHER" id="PTHR44942:SF4">
    <property type="entry name" value="METHYLTRANSFERASE TYPE 11 DOMAIN-CONTAINING PROTEIN"/>
    <property type="match status" value="1"/>
</dbReference>
<dbReference type="InterPro" id="IPR013216">
    <property type="entry name" value="Methyltransf_11"/>
</dbReference>
<comment type="caution">
    <text evidence="6">The sequence shown here is derived from an EMBL/GenBank/DDBJ whole genome shotgun (WGS) entry which is preliminary data.</text>
</comment>
<dbReference type="Pfam" id="PF08241">
    <property type="entry name" value="Methyltransf_11"/>
    <property type="match status" value="1"/>
</dbReference>
<dbReference type="InterPro" id="IPR029063">
    <property type="entry name" value="SAM-dependent_MTases_sf"/>
</dbReference>
<evidence type="ECO:0000256" key="1">
    <source>
        <dbReference type="ARBA" id="ARBA00008361"/>
    </source>
</evidence>
<dbReference type="SUPFAM" id="SSF53335">
    <property type="entry name" value="S-adenosyl-L-methionine-dependent methyltransferases"/>
    <property type="match status" value="1"/>
</dbReference>
<reference evidence="6" key="1">
    <citation type="journal article" date="2015" name="Genome Announc.">
        <title>Draft Genome Sequence of Tolypothrix boutellei Strain VB521301.</title>
        <authorList>
            <person name="Chandrababunaidu M.M."/>
            <person name="Singh D."/>
            <person name="Sen D."/>
            <person name="Bhan S."/>
            <person name="Das S."/>
            <person name="Gupta A."/>
            <person name="Adhikary S.P."/>
            <person name="Tripathy S."/>
        </authorList>
    </citation>
    <scope>NUCLEOTIDE SEQUENCE</scope>
    <source>
        <strain evidence="6">VB521301</strain>
    </source>
</reference>
<evidence type="ECO:0000256" key="3">
    <source>
        <dbReference type="ARBA" id="ARBA00022679"/>
    </source>
</evidence>
<evidence type="ECO:0000313" key="6">
    <source>
        <dbReference type="EMBL" id="KIE09407.1"/>
    </source>
</evidence>
<dbReference type="GO" id="GO:0008757">
    <property type="term" value="F:S-adenosylmethionine-dependent methyltransferase activity"/>
    <property type="evidence" value="ECO:0007669"/>
    <property type="project" value="InterPro"/>
</dbReference>
<dbReference type="EMBL" id="JHEG02000058">
    <property type="protein sequence ID" value="KIE09407.1"/>
    <property type="molecule type" value="Genomic_DNA"/>
</dbReference>
<dbReference type="EMBL" id="JHEG04000001">
    <property type="protein sequence ID" value="KAF3884811.1"/>
    <property type="molecule type" value="Genomic_DNA"/>
</dbReference>
<reference evidence="5" key="2">
    <citation type="submission" date="2019-11" db="EMBL/GenBank/DDBJ databases">
        <title>Improved Assembly of Tolypothrix boutellei genome.</title>
        <authorList>
            <person name="Sarangi A.N."/>
            <person name="Mukherjee M."/>
            <person name="Ghosh S."/>
            <person name="Singh D."/>
            <person name="Das A."/>
            <person name="Kant S."/>
            <person name="Prusty A."/>
            <person name="Tripathy S."/>
        </authorList>
    </citation>
    <scope>NUCLEOTIDE SEQUENCE</scope>
    <source>
        <strain evidence="5">VB521301</strain>
    </source>
</reference>
<keyword evidence="7" id="KW-1185">Reference proteome</keyword>
<dbReference type="Gene3D" id="3.40.50.150">
    <property type="entry name" value="Vaccinia Virus protein VP39"/>
    <property type="match status" value="1"/>
</dbReference>
<comment type="similarity">
    <text evidence="1">Belongs to the methyltransferase superfamily.</text>
</comment>
<dbReference type="CDD" id="cd02440">
    <property type="entry name" value="AdoMet_MTases"/>
    <property type="match status" value="1"/>
</dbReference>
<proteinExistence type="inferred from homology"/>
<name>A0A0C1N469_9CYAN</name>
<dbReference type="Proteomes" id="UP000029738">
    <property type="component" value="Unassembled WGS sequence"/>
</dbReference>
<dbReference type="InterPro" id="IPR051052">
    <property type="entry name" value="Diverse_substrate_MTase"/>
</dbReference>
<evidence type="ECO:0000313" key="5">
    <source>
        <dbReference type="EMBL" id="KAF3884811.1"/>
    </source>
</evidence>
<dbReference type="PANTHER" id="PTHR44942">
    <property type="entry name" value="METHYLTRANSF_11 DOMAIN-CONTAINING PROTEIN"/>
    <property type="match status" value="1"/>
</dbReference>
<dbReference type="GO" id="GO:0032259">
    <property type="term" value="P:methylation"/>
    <property type="evidence" value="ECO:0007669"/>
    <property type="project" value="UniProtKB-KW"/>
</dbReference>
<evidence type="ECO:0000256" key="2">
    <source>
        <dbReference type="ARBA" id="ARBA00022603"/>
    </source>
</evidence>
<keyword evidence="2 6" id="KW-0489">Methyltransferase</keyword>
<gene>
    <name evidence="6" type="ORF">DA73_0234275</name>
    <name evidence="5" type="ORF">DA73_0400004620</name>
</gene>
<dbReference type="AlphaFoldDB" id="A0A0C1N469"/>
<keyword evidence="3 6" id="KW-0808">Transferase</keyword>
<protein>
    <submittedName>
        <fullName evidence="5 6">Methyltransferase</fullName>
    </submittedName>
</protein>
<dbReference type="RefSeq" id="WP_038084312.1">
    <property type="nucleotide sequence ID" value="NZ_JHEG04000001.1"/>
</dbReference>
<accession>A0A0C1N469</accession>
<dbReference type="STRING" id="1479485.DA73_0234275"/>
<evidence type="ECO:0000259" key="4">
    <source>
        <dbReference type="Pfam" id="PF08241"/>
    </source>
</evidence>
<feature type="domain" description="Methyltransferase type 11" evidence="4">
    <location>
        <begin position="40"/>
        <end position="134"/>
    </location>
</feature>
<evidence type="ECO:0000313" key="7">
    <source>
        <dbReference type="Proteomes" id="UP000029738"/>
    </source>
</evidence>